<feature type="domain" description="Capsular polysaccharide assembling protein CapF C-terminal" evidence="2">
    <location>
        <begin position="244"/>
        <end position="355"/>
    </location>
</feature>
<name>A0A553K0Y4_9ACTN</name>
<dbReference type="InterPro" id="IPR014710">
    <property type="entry name" value="RmlC-like_jellyroll"/>
</dbReference>
<dbReference type="Gene3D" id="3.40.50.720">
    <property type="entry name" value="NAD(P)-binding Rossmann-like Domain"/>
    <property type="match status" value="1"/>
</dbReference>
<dbReference type="AlphaFoldDB" id="A0A553K0Y4"/>
<dbReference type="SUPFAM" id="SSF51182">
    <property type="entry name" value="RmlC-like cupins"/>
    <property type="match status" value="1"/>
</dbReference>
<accession>A0A553K0Y4</accession>
<dbReference type="InterPro" id="IPR001509">
    <property type="entry name" value="Epimerase_deHydtase"/>
</dbReference>
<organism evidence="3 4">
    <name type="scientific">Tessaracoccus rhinocerotis</name>
    <dbReference type="NCBI Taxonomy" id="1689449"/>
    <lineage>
        <taxon>Bacteria</taxon>
        <taxon>Bacillati</taxon>
        <taxon>Actinomycetota</taxon>
        <taxon>Actinomycetes</taxon>
        <taxon>Propionibacteriales</taxon>
        <taxon>Propionibacteriaceae</taxon>
        <taxon>Tessaracoccus</taxon>
    </lineage>
</organism>
<proteinExistence type="predicted"/>
<dbReference type="RefSeq" id="WP_143938340.1">
    <property type="nucleotide sequence ID" value="NZ_VKKG01000003.1"/>
</dbReference>
<dbReference type="EMBL" id="VKKG01000003">
    <property type="protein sequence ID" value="TRY18364.1"/>
    <property type="molecule type" value="Genomic_DNA"/>
</dbReference>
<dbReference type="Pfam" id="PF14667">
    <property type="entry name" value="Polysacc_synt_C"/>
    <property type="match status" value="1"/>
</dbReference>
<dbReference type="OrthoDB" id="9801785at2"/>
<protein>
    <submittedName>
        <fullName evidence="3">SDR family oxidoreductase</fullName>
    </submittedName>
</protein>
<evidence type="ECO:0000259" key="1">
    <source>
        <dbReference type="Pfam" id="PF01370"/>
    </source>
</evidence>
<evidence type="ECO:0000259" key="2">
    <source>
        <dbReference type="Pfam" id="PF14667"/>
    </source>
</evidence>
<dbReference type="SUPFAM" id="SSF51735">
    <property type="entry name" value="NAD(P)-binding Rossmann-fold domains"/>
    <property type="match status" value="1"/>
</dbReference>
<dbReference type="Proteomes" id="UP000317638">
    <property type="component" value="Unassembled WGS sequence"/>
</dbReference>
<comment type="caution">
    <text evidence="3">The sequence shown here is derived from an EMBL/GenBank/DDBJ whole genome shotgun (WGS) entry which is preliminary data.</text>
</comment>
<dbReference type="InterPro" id="IPR011051">
    <property type="entry name" value="RmlC_Cupin_sf"/>
</dbReference>
<evidence type="ECO:0000313" key="4">
    <source>
        <dbReference type="Proteomes" id="UP000317638"/>
    </source>
</evidence>
<reference evidence="3 4" key="1">
    <citation type="submission" date="2019-07" db="EMBL/GenBank/DDBJ databases">
        <authorList>
            <person name="Zhou L.-Y."/>
        </authorList>
    </citation>
    <scope>NUCLEOTIDE SEQUENCE [LARGE SCALE GENOMIC DNA]</scope>
    <source>
        <strain evidence="3 4">YIM 101269</strain>
    </source>
</reference>
<dbReference type="Pfam" id="PF01370">
    <property type="entry name" value="Epimerase"/>
    <property type="match status" value="1"/>
</dbReference>
<dbReference type="Gene3D" id="2.60.120.10">
    <property type="entry name" value="Jelly Rolls"/>
    <property type="match status" value="1"/>
</dbReference>
<gene>
    <name evidence="3" type="ORF">FOJ82_10085</name>
</gene>
<dbReference type="InterPro" id="IPR036291">
    <property type="entry name" value="NAD(P)-bd_dom_sf"/>
</dbReference>
<dbReference type="InterPro" id="IPR029303">
    <property type="entry name" value="CapF_C"/>
</dbReference>
<feature type="domain" description="NAD-dependent epimerase/dehydratase" evidence="1">
    <location>
        <begin position="85"/>
        <end position="173"/>
    </location>
</feature>
<sequence>MTGRGGFLGWHTRAALRETGTDTTAIAVGEQFEAETAVGALNGATRLIHIAGVNRATPDQVSAGNIQFAEQVSEALRRAPEPPPVVVYANSTQTGNGTPYGEAKARAGEILALASQEVGAQFLDLRLPNLFGEHGRPFYNAVTATFCHILSTGGEPRVDQDKELTLLHAQNAADLLTGATTPEEQGNLEVTKSVSGLLGRLRELASVYDRGEMPDLADEFDRDLFNTYRSYTIETRTPITLTRHADPRGSFFEVVRSHGGTGQSAFSTTVPGISRGDHFHRRKVERFTVLAGQAVISLRKLFTDEVLNFTVAGDAPVAVDMPTMWAHRITNTGTADLFTSFWTNDLFDPSKPDTISEVV</sequence>
<evidence type="ECO:0000313" key="3">
    <source>
        <dbReference type="EMBL" id="TRY18364.1"/>
    </source>
</evidence>
<keyword evidence="4" id="KW-1185">Reference proteome</keyword>